<comment type="caution">
    <text evidence="3">The sequence shown here is derived from an EMBL/GenBank/DDBJ whole genome shotgun (WGS) entry which is preliminary data.</text>
</comment>
<evidence type="ECO:0000313" key="4">
    <source>
        <dbReference type="Proteomes" id="UP000321154"/>
    </source>
</evidence>
<dbReference type="PANTHER" id="PTHR43245">
    <property type="entry name" value="BIFUNCTIONAL POLYMYXIN RESISTANCE PROTEIN ARNA"/>
    <property type="match status" value="1"/>
</dbReference>
<organism evidence="3 5">
    <name type="scientific">Frigoribacterium faeni</name>
    <dbReference type="NCBI Taxonomy" id="145483"/>
    <lineage>
        <taxon>Bacteria</taxon>
        <taxon>Bacillati</taxon>
        <taxon>Actinomycetota</taxon>
        <taxon>Actinomycetes</taxon>
        <taxon>Micrococcales</taxon>
        <taxon>Microbacteriaceae</taxon>
        <taxon>Frigoribacterium</taxon>
    </lineage>
</organism>
<dbReference type="Proteomes" id="UP000522688">
    <property type="component" value="Unassembled WGS sequence"/>
</dbReference>
<evidence type="ECO:0000313" key="2">
    <source>
        <dbReference type="EMBL" id="GEK84233.1"/>
    </source>
</evidence>
<dbReference type="SUPFAM" id="SSF51735">
    <property type="entry name" value="NAD(P)-binding Rossmann-fold domains"/>
    <property type="match status" value="1"/>
</dbReference>
<dbReference type="EMBL" id="JACGWW010000002">
    <property type="protein sequence ID" value="MBA8813981.1"/>
    <property type="molecule type" value="Genomic_DNA"/>
</dbReference>
<keyword evidence="4" id="KW-1185">Reference proteome</keyword>
<dbReference type="InterPro" id="IPR001509">
    <property type="entry name" value="Epimerase_deHydtase"/>
</dbReference>
<dbReference type="Pfam" id="PF01370">
    <property type="entry name" value="Epimerase"/>
    <property type="match status" value="1"/>
</dbReference>
<dbReference type="OrthoDB" id="9776016at2"/>
<dbReference type="Proteomes" id="UP000321154">
    <property type="component" value="Unassembled WGS sequence"/>
</dbReference>
<dbReference type="InterPro" id="IPR050177">
    <property type="entry name" value="Lipid_A_modif_metabolic_enz"/>
</dbReference>
<feature type="domain" description="NAD-dependent epimerase/dehydratase" evidence="1">
    <location>
        <begin position="7"/>
        <end position="220"/>
    </location>
</feature>
<protein>
    <submittedName>
        <fullName evidence="3">Nucleoside-diphosphate-sugar epimerase</fullName>
    </submittedName>
</protein>
<accession>A0A7W3JJG0</accession>
<dbReference type="EMBL" id="BJUV01000031">
    <property type="protein sequence ID" value="GEK84233.1"/>
    <property type="molecule type" value="Genomic_DNA"/>
</dbReference>
<dbReference type="InterPro" id="IPR036291">
    <property type="entry name" value="NAD(P)-bd_dom_sf"/>
</dbReference>
<name>A0A7W3JJG0_9MICO</name>
<proteinExistence type="predicted"/>
<evidence type="ECO:0000259" key="1">
    <source>
        <dbReference type="Pfam" id="PF01370"/>
    </source>
</evidence>
<dbReference type="AlphaFoldDB" id="A0A7W3JJG0"/>
<dbReference type="Gene3D" id="3.40.50.720">
    <property type="entry name" value="NAD(P)-binding Rossmann-like Domain"/>
    <property type="match status" value="1"/>
</dbReference>
<dbReference type="RefSeq" id="WP_146856568.1">
    <property type="nucleotide sequence ID" value="NZ_BAAAHR010000003.1"/>
</dbReference>
<reference evidence="3 5" key="2">
    <citation type="submission" date="2020-07" db="EMBL/GenBank/DDBJ databases">
        <title>Sequencing the genomes of 1000 actinobacteria strains.</title>
        <authorList>
            <person name="Klenk H.-P."/>
        </authorList>
    </citation>
    <scope>NUCLEOTIDE SEQUENCE [LARGE SCALE GENOMIC DNA]</scope>
    <source>
        <strain evidence="3 5">DSM 10309</strain>
    </source>
</reference>
<evidence type="ECO:0000313" key="3">
    <source>
        <dbReference type="EMBL" id="MBA8813981.1"/>
    </source>
</evidence>
<gene>
    <name evidence="3" type="ORF">FB463_002230</name>
    <name evidence="2" type="ORF">FFA01_25420</name>
</gene>
<reference evidence="2 4" key="1">
    <citation type="submission" date="2019-07" db="EMBL/GenBank/DDBJ databases">
        <title>Whole genome shotgun sequence of Frigoribacterium faeni NBRC 103066.</title>
        <authorList>
            <person name="Hosoyama A."/>
            <person name="Uohara A."/>
            <person name="Ohji S."/>
            <person name="Ichikawa N."/>
        </authorList>
    </citation>
    <scope>NUCLEOTIDE SEQUENCE [LARGE SCALE GENOMIC DNA]</scope>
    <source>
        <strain evidence="2 4">NBRC 103066</strain>
    </source>
</reference>
<sequence>MTSTSLLVIGGTGQISAGVVRHALSAGLAVTVVNRGSTSIRPVPAGVERLTADVRDESSLTRVLGGRRFDAVADFLTYTPDQLRLMLTVVGPLTDQYVFIGSASTYQKPPAVLPISEVTPLFNPWSAYARDKIACERLLRDEHLAHRVRATVVRPSHTYDQTHVPLIGGWTVIDRMRRGEPIVLHGDGSSMWALTHADDFARAFVALLGHPDAFGEAFNIMSPELLTWNAIASCLADAAGGTLRVVHRTTRDLVRLAPEWDADLRGDRSHPALFDTTKIRAIAPDWEARVPFAEGARQIVSWHDADPARRTVDADVDALYSRLVSA</sequence>
<evidence type="ECO:0000313" key="5">
    <source>
        <dbReference type="Proteomes" id="UP000522688"/>
    </source>
</evidence>